<name>A0A1Z1M5D2_9FLOR</name>
<sequence length="165" mass="20079">MPAFNINCPVPFNQQPLNEYLELKKAFLFSWSSYKLTYYLRIVFEIFLCSFIACGFILCYILIYFTNFFKLLIIDFLVVDLLCFLLFFRLYLGWSYIFKRLMSATIFYEESGWYDGQIWIKTIDMLTRDRLIASCQIIPFLNRIKYTCYLFFINFGFHYFLYSTF</sequence>
<reference evidence="4" key="1">
    <citation type="journal article" date="2017" name="J. Phycol.">
        <title>Analysis of chloroplast genomes and a supermatrix inform reclassification of the Rhodomelaceae (Rhodophyta).</title>
        <authorList>
            <person name="Diaz-Tapia P."/>
            <person name="Maggs C.A."/>
            <person name="West J.A."/>
            <person name="Verbruggen H."/>
        </authorList>
    </citation>
    <scope>NUCLEOTIDE SEQUENCE</scope>
    <source>
        <strain evidence="4">JW3046</strain>
    </source>
</reference>
<dbReference type="GeneID" id="33354043"/>
<evidence type="ECO:0000256" key="2">
    <source>
        <dbReference type="ARBA" id="ARBA00022640"/>
    </source>
</evidence>
<keyword evidence="3" id="KW-0472">Membrane</keyword>
<feature type="transmembrane region" description="Helical" evidence="3">
    <location>
        <begin position="42"/>
        <end position="65"/>
    </location>
</feature>
<evidence type="ECO:0000313" key="4">
    <source>
        <dbReference type="EMBL" id="ARW61063.1"/>
    </source>
</evidence>
<gene>
    <name evidence="4" type="primary">ycf36</name>
</gene>
<geneLocation type="chloroplast" evidence="4"/>
<comment type="subcellular location">
    <subcellularLocation>
        <location evidence="1">Plastid</location>
    </subcellularLocation>
</comment>
<keyword evidence="2 4" id="KW-0934">Plastid</keyword>
<evidence type="ECO:0000256" key="3">
    <source>
        <dbReference type="SAM" id="Phobius"/>
    </source>
</evidence>
<feature type="transmembrane region" description="Helical" evidence="3">
    <location>
        <begin position="146"/>
        <end position="162"/>
    </location>
</feature>
<accession>A0A1Z1M5D2</accession>
<keyword evidence="3" id="KW-0812">Transmembrane</keyword>
<dbReference type="PANTHER" id="PTHR34214">
    <property type="match status" value="1"/>
</dbReference>
<evidence type="ECO:0000256" key="1">
    <source>
        <dbReference type="ARBA" id="ARBA00004474"/>
    </source>
</evidence>
<dbReference type="Pfam" id="PF06799">
    <property type="entry name" value="CGLD27-like"/>
    <property type="match status" value="1"/>
</dbReference>
<dbReference type="RefSeq" id="YP_009392501.1">
    <property type="nucleotide sequence ID" value="NC_035263.1"/>
</dbReference>
<keyword evidence="4" id="KW-0150">Chloroplast</keyword>
<protein>
    <recommendedName>
        <fullName evidence="5">Ycf36</fullName>
    </recommendedName>
</protein>
<dbReference type="AlphaFoldDB" id="A0A1Z1M5D2"/>
<dbReference type="GO" id="GO:0009536">
    <property type="term" value="C:plastid"/>
    <property type="evidence" value="ECO:0007669"/>
    <property type="project" value="UniProtKB-SubCell"/>
</dbReference>
<proteinExistence type="predicted"/>
<evidence type="ECO:0008006" key="5">
    <source>
        <dbReference type="Google" id="ProtNLM"/>
    </source>
</evidence>
<dbReference type="PANTHER" id="PTHR34214:SF3">
    <property type="entry name" value="PROTEIN CONSERVED IN THE GREEN LINEAGE AND DIATOMS 27, CHLOROPLASTIC"/>
    <property type="match status" value="1"/>
</dbReference>
<organism evidence="4">
    <name type="scientific">Caloglossa monosticha</name>
    <dbReference type="NCBI Taxonomy" id="76906"/>
    <lineage>
        <taxon>Eukaryota</taxon>
        <taxon>Rhodophyta</taxon>
        <taxon>Florideophyceae</taxon>
        <taxon>Rhodymeniophycidae</taxon>
        <taxon>Ceramiales</taxon>
        <taxon>Delesseriaceae</taxon>
        <taxon>Caloglossa</taxon>
    </lineage>
</organism>
<keyword evidence="3" id="KW-1133">Transmembrane helix</keyword>
<dbReference type="EMBL" id="MF101416">
    <property type="protein sequence ID" value="ARW61063.1"/>
    <property type="molecule type" value="Genomic_DNA"/>
</dbReference>
<feature type="transmembrane region" description="Helical" evidence="3">
    <location>
        <begin position="71"/>
        <end position="92"/>
    </location>
</feature>
<dbReference type="InterPro" id="IPR009631">
    <property type="entry name" value="CGLD27-like"/>
</dbReference>